<name>A0ABU0LBA8_XANAG</name>
<dbReference type="EMBL" id="JAUSVY010000002">
    <property type="protein sequence ID" value="MDQ0504345.1"/>
    <property type="molecule type" value="Genomic_DNA"/>
</dbReference>
<dbReference type="Gene3D" id="1.10.10.10">
    <property type="entry name" value="Winged helix-like DNA-binding domain superfamily/Winged helix DNA-binding domain"/>
    <property type="match status" value="1"/>
</dbReference>
<protein>
    <recommendedName>
        <fullName evidence="3">DUF3253 domain-containing protein</fullName>
    </recommendedName>
</protein>
<reference evidence="1 2" key="1">
    <citation type="submission" date="2023-07" db="EMBL/GenBank/DDBJ databases">
        <title>Genomic Encyclopedia of Type Strains, Phase IV (KMG-IV): sequencing the most valuable type-strain genomes for metagenomic binning, comparative biology and taxonomic classification.</title>
        <authorList>
            <person name="Goeker M."/>
        </authorList>
    </citation>
    <scope>NUCLEOTIDE SEQUENCE [LARGE SCALE GENOMIC DNA]</scope>
    <source>
        <strain evidence="1 2">DSM 3770</strain>
    </source>
</reference>
<keyword evidence="2" id="KW-1185">Reference proteome</keyword>
<gene>
    <name evidence="1" type="ORF">QOZ94_001119</name>
</gene>
<dbReference type="SUPFAM" id="SSF46785">
    <property type="entry name" value="Winged helix' DNA-binding domain"/>
    <property type="match status" value="1"/>
</dbReference>
<dbReference type="Pfam" id="PF11625">
    <property type="entry name" value="DUF3253"/>
    <property type="match status" value="1"/>
</dbReference>
<comment type="caution">
    <text evidence="1">The sequence shown here is derived from an EMBL/GenBank/DDBJ whole genome shotgun (WGS) entry which is preliminary data.</text>
</comment>
<evidence type="ECO:0008006" key="3">
    <source>
        <dbReference type="Google" id="ProtNLM"/>
    </source>
</evidence>
<evidence type="ECO:0000313" key="2">
    <source>
        <dbReference type="Proteomes" id="UP001241747"/>
    </source>
</evidence>
<proteinExistence type="predicted"/>
<accession>A0ABU0LBA8</accession>
<dbReference type="InterPro" id="IPR036388">
    <property type="entry name" value="WH-like_DNA-bd_sf"/>
</dbReference>
<sequence>MIRDSLPAPAEDSPAPRGFDPEVVERTILQLAAACGADRTLAPADVAQAVAPPESWQRALPQVRRSAVALAEAGRLLIYRKGKVIDPAELRGVYRVGLPRDD</sequence>
<dbReference type="Proteomes" id="UP001241747">
    <property type="component" value="Unassembled WGS sequence"/>
</dbReference>
<organism evidence="1 2">
    <name type="scientific">Xanthobacter agilis</name>
    <dbReference type="NCBI Taxonomy" id="47492"/>
    <lineage>
        <taxon>Bacteria</taxon>
        <taxon>Pseudomonadati</taxon>
        <taxon>Pseudomonadota</taxon>
        <taxon>Alphaproteobacteria</taxon>
        <taxon>Hyphomicrobiales</taxon>
        <taxon>Xanthobacteraceae</taxon>
        <taxon>Xanthobacter</taxon>
    </lineage>
</organism>
<dbReference type="InterPro" id="IPR036390">
    <property type="entry name" value="WH_DNA-bd_sf"/>
</dbReference>
<dbReference type="InterPro" id="IPR021660">
    <property type="entry name" value="DUF3253"/>
</dbReference>
<evidence type="ECO:0000313" key="1">
    <source>
        <dbReference type="EMBL" id="MDQ0504345.1"/>
    </source>
</evidence>